<proteinExistence type="predicted"/>
<sequence>MLGRWLQLRVSDLSKCRDYHRRHRVCKSHSKTPNLLVRGQEQRFCKQRSRFHLLVEFDEEKRSCRQRLDGHNRRRRRLPLEGLFCPPKSVICRQQG</sequence>
<dbReference type="PANTHER" id="PTHR31251:SF208">
    <property type="entry name" value="SQUAMOSA PROMOTER-BINDING-LIKE PROTEIN 18"/>
    <property type="match status" value="1"/>
</dbReference>
<evidence type="ECO:0000256" key="2">
    <source>
        <dbReference type="ARBA" id="ARBA00022771"/>
    </source>
</evidence>
<dbReference type="AlphaFoldDB" id="A0A2G5CRG2"/>
<dbReference type="PROSITE" id="PS51141">
    <property type="entry name" value="ZF_SBP"/>
    <property type="match status" value="1"/>
</dbReference>
<dbReference type="Pfam" id="PF03110">
    <property type="entry name" value="SBP"/>
    <property type="match status" value="1"/>
</dbReference>
<evidence type="ECO:0000313" key="7">
    <source>
        <dbReference type="Proteomes" id="UP000230069"/>
    </source>
</evidence>
<evidence type="ECO:0000259" key="5">
    <source>
        <dbReference type="PROSITE" id="PS51141"/>
    </source>
</evidence>
<keyword evidence="3" id="KW-0862">Zinc</keyword>
<gene>
    <name evidence="6" type="ORF">AQUCO_04000115v1</name>
</gene>
<dbReference type="Gene3D" id="4.10.1100.10">
    <property type="entry name" value="Transcription factor, SBP-box domain"/>
    <property type="match status" value="1"/>
</dbReference>
<dbReference type="OrthoDB" id="514967at2759"/>
<keyword evidence="1" id="KW-0479">Metal-binding</keyword>
<dbReference type="GO" id="GO:0005634">
    <property type="term" value="C:nucleus"/>
    <property type="evidence" value="ECO:0007669"/>
    <property type="project" value="InterPro"/>
</dbReference>
<dbReference type="InterPro" id="IPR044817">
    <property type="entry name" value="SBP-like"/>
</dbReference>
<accession>A0A2G5CRG2</accession>
<dbReference type="InterPro" id="IPR004333">
    <property type="entry name" value="SBP_dom"/>
</dbReference>
<dbReference type="SUPFAM" id="SSF103612">
    <property type="entry name" value="SBT domain"/>
    <property type="match status" value="1"/>
</dbReference>
<keyword evidence="7" id="KW-1185">Reference proteome</keyword>
<dbReference type="InterPro" id="IPR036893">
    <property type="entry name" value="SBP_sf"/>
</dbReference>
<dbReference type="Proteomes" id="UP000230069">
    <property type="component" value="Unassembled WGS sequence"/>
</dbReference>
<keyword evidence="2 4" id="KW-0863">Zinc-finger</keyword>
<evidence type="ECO:0000313" key="6">
    <source>
        <dbReference type="EMBL" id="PIA33819.1"/>
    </source>
</evidence>
<name>A0A2G5CRG2_AQUCA</name>
<dbReference type="GO" id="GO:0003677">
    <property type="term" value="F:DNA binding"/>
    <property type="evidence" value="ECO:0007669"/>
    <property type="project" value="InterPro"/>
</dbReference>
<evidence type="ECO:0000256" key="1">
    <source>
        <dbReference type="ARBA" id="ARBA00022723"/>
    </source>
</evidence>
<protein>
    <recommendedName>
        <fullName evidence="5">SBP-type domain-containing protein</fullName>
    </recommendedName>
</protein>
<organism evidence="6 7">
    <name type="scientific">Aquilegia coerulea</name>
    <name type="common">Rocky mountain columbine</name>
    <dbReference type="NCBI Taxonomy" id="218851"/>
    <lineage>
        <taxon>Eukaryota</taxon>
        <taxon>Viridiplantae</taxon>
        <taxon>Streptophyta</taxon>
        <taxon>Embryophyta</taxon>
        <taxon>Tracheophyta</taxon>
        <taxon>Spermatophyta</taxon>
        <taxon>Magnoliopsida</taxon>
        <taxon>Ranunculales</taxon>
        <taxon>Ranunculaceae</taxon>
        <taxon>Thalictroideae</taxon>
        <taxon>Aquilegia</taxon>
    </lineage>
</organism>
<dbReference type="PANTHER" id="PTHR31251">
    <property type="entry name" value="SQUAMOSA PROMOTER-BINDING-LIKE PROTEIN 4"/>
    <property type="match status" value="1"/>
</dbReference>
<dbReference type="GO" id="GO:0008270">
    <property type="term" value="F:zinc ion binding"/>
    <property type="evidence" value="ECO:0007669"/>
    <property type="project" value="UniProtKB-KW"/>
</dbReference>
<dbReference type="EMBL" id="KZ305057">
    <property type="protein sequence ID" value="PIA33819.1"/>
    <property type="molecule type" value="Genomic_DNA"/>
</dbReference>
<evidence type="ECO:0000256" key="3">
    <source>
        <dbReference type="ARBA" id="ARBA00022833"/>
    </source>
</evidence>
<feature type="domain" description="SBP-type" evidence="5">
    <location>
        <begin position="1"/>
        <end position="78"/>
    </location>
</feature>
<evidence type="ECO:0000256" key="4">
    <source>
        <dbReference type="PROSITE-ProRule" id="PRU00470"/>
    </source>
</evidence>
<dbReference type="STRING" id="218851.A0A2G5CRG2"/>
<dbReference type="EMBL" id="KZ305057">
    <property type="protein sequence ID" value="PIA33820.1"/>
    <property type="molecule type" value="Genomic_DNA"/>
</dbReference>
<reference evidence="6 7" key="1">
    <citation type="submission" date="2017-09" db="EMBL/GenBank/DDBJ databases">
        <title>WGS assembly of Aquilegia coerulea Goldsmith.</title>
        <authorList>
            <person name="Hodges S."/>
            <person name="Kramer E."/>
            <person name="Nordborg M."/>
            <person name="Tomkins J."/>
            <person name="Borevitz J."/>
            <person name="Derieg N."/>
            <person name="Yan J."/>
            <person name="Mihaltcheva S."/>
            <person name="Hayes R.D."/>
            <person name="Rokhsar D."/>
        </authorList>
    </citation>
    <scope>NUCLEOTIDE SEQUENCE [LARGE SCALE GENOMIC DNA]</scope>
    <source>
        <strain evidence="7">cv. Goldsmith</strain>
    </source>
</reference>